<evidence type="ECO:0000313" key="15">
    <source>
        <dbReference type="Proteomes" id="UP000199111"/>
    </source>
</evidence>
<dbReference type="SUPFAM" id="SSF55874">
    <property type="entry name" value="ATPase domain of HSP90 chaperone/DNA topoisomerase II/histidine kinase"/>
    <property type="match status" value="1"/>
</dbReference>
<evidence type="ECO:0000256" key="1">
    <source>
        <dbReference type="ARBA" id="ARBA00000085"/>
    </source>
</evidence>
<evidence type="ECO:0000256" key="2">
    <source>
        <dbReference type="ARBA" id="ARBA00004236"/>
    </source>
</evidence>
<gene>
    <name evidence="14" type="ORF">SAMN05216275_12324</name>
</gene>
<evidence type="ECO:0000256" key="6">
    <source>
        <dbReference type="ARBA" id="ARBA00022692"/>
    </source>
</evidence>
<dbReference type="PROSITE" id="PS50885">
    <property type="entry name" value="HAMP"/>
    <property type="match status" value="1"/>
</dbReference>
<dbReference type="CDD" id="cd06225">
    <property type="entry name" value="HAMP"/>
    <property type="match status" value="1"/>
</dbReference>
<evidence type="ECO:0000313" key="14">
    <source>
        <dbReference type="EMBL" id="SFK35778.1"/>
    </source>
</evidence>
<dbReference type="PRINTS" id="PR00344">
    <property type="entry name" value="BCTRLSENSOR"/>
</dbReference>
<accession>A0A1I3YVA2</accession>
<dbReference type="InterPro" id="IPR003661">
    <property type="entry name" value="HisK_dim/P_dom"/>
</dbReference>
<evidence type="ECO:0000256" key="4">
    <source>
        <dbReference type="ARBA" id="ARBA00022553"/>
    </source>
</evidence>
<feature type="transmembrane region" description="Helical" evidence="11">
    <location>
        <begin position="177"/>
        <end position="196"/>
    </location>
</feature>
<protein>
    <recommendedName>
        <fullName evidence="3">histidine kinase</fullName>
        <ecNumber evidence="3">2.7.13.3</ecNumber>
    </recommendedName>
</protein>
<dbReference type="SMART" id="SM00388">
    <property type="entry name" value="HisKA"/>
    <property type="match status" value="1"/>
</dbReference>
<dbReference type="PANTHER" id="PTHR45436:SF5">
    <property type="entry name" value="SENSOR HISTIDINE KINASE TRCS"/>
    <property type="match status" value="1"/>
</dbReference>
<reference evidence="15" key="1">
    <citation type="submission" date="2016-10" db="EMBL/GenBank/DDBJ databases">
        <authorList>
            <person name="Varghese N."/>
            <person name="Submissions S."/>
        </authorList>
    </citation>
    <scope>NUCLEOTIDE SEQUENCE [LARGE SCALE GENOMIC DNA]</scope>
    <source>
        <strain evidence="15">CGMCC 4.2126</strain>
    </source>
</reference>
<keyword evidence="9" id="KW-0902">Two-component regulatory system</keyword>
<dbReference type="InterPro" id="IPR036097">
    <property type="entry name" value="HisK_dim/P_sf"/>
</dbReference>
<dbReference type="CDD" id="cd00082">
    <property type="entry name" value="HisKA"/>
    <property type="match status" value="1"/>
</dbReference>
<sequence length="468" mass="50712">MKRAYTGLRGRLVITFTLIAVAASALVAGIGYELVKHRVIDLAEQVAVRDVRDTLEGTRVPIGALWPGDSPPTDAQISTLQKSLRMRDGGVVVRYESYLYADGDFSMNDVPADLDAGATRRMVTKRQVIDGKMWLLIGTPVWRIEPIHIAQPTGMSVFVFVPLTAEEQLLTDLRQPLAAAGAIMLVIALALALVLARRVLLPVRQLGSAARALGAGHLDTRLPVHGHDELAELTATFNETAVALESSVSELRSLEAMSRRFVADVSHELRTPLTAMTAVADMLSEEAERLPEEPATAVRLVLREIGRLRTLVEQLIETSRFDSGTAVLHVDTVNVADAVRDCLELRGWLDQVRVNVPQGLAFSVDPLRFDVILANLVGNALRHGEPPVVVTARGTPNGLEVKVRDHGKGIPPADLEHVFNRFYKAGVRGDGSGLGLSIARANAQLHGGTISVRPQDPGTLFTLWLPST</sequence>
<keyword evidence="6 11" id="KW-0812">Transmembrane</keyword>
<comment type="catalytic activity">
    <reaction evidence="1">
        <text>ATP + protein L-histidine = ADP + protein N-phospho-L-histidine.</text>
        <dbReference type="EC" id="2.7.13.3"/>
    </reaction>
</comment>
<dbReference type="Gene3D" id="3.30.565.10">
    <property type="entry name" value="Histidine kinase-like ATPase, C-terminal domain"/>
    <property type="match status" value="1"/>
</dbReference>
<dbReference type="PROSITE" id="PS50109">
    <property type="entry name" value="HIS_KIN"/>
    <property type="match status" value="1"/>
</dbReference>
<proteinExistence type="predicted"/>
<dbReference type="GeneID" id="96301265"/>
<evidence type="ECO:0000256" key="9">
    <source>
        <dbReference type="ARBA" id="ARBA00023012"/>
    </source>
</evidence>
<dbReference type="Proteomes" id="UP000199111">
    <property type="component" value="Unassembled WGS sequence"/>
</dbReference>
<keyword evidence="7 14" id="KW-0418">Kinase</keyword>
<keyword evidence="5" id="KW-0808">Transferase</keyword>
<dbReference type="SUPFAM" id="SSF158472">
    <property type="entry name" value="HAMP domain-like"/>
    <property type="match status" value="1"/>
</dbReference>
<evidence type="ECO:0000256" key="8">
    <source>
        <dbReference type="ARBA" id="ARBA00022989"/>
    </source>
</evidence>
<feature type="domain" description="HAMP" evidence="13">
    <location>
        <begin position="197"/>
        <end position="249"/>
    </location>
</feature>
<dbReference type="RefSeq" id="WP_093889913.1">
    <property type="nucleotide sequence ID" value="NZ_FOQY01000023.1"/>
</dbReference>
<dbReference type="GO" id="GO:0000155">
    <property type="term" value="F:phosphorelay sensor kinase activity"/>
    <property type="evidence" value="ECO:0007669"/>
    <property type="project" value="InterPro"/>
</dbReference>
<comment type="subcellular location">
    <subcellularLocation>
        <location evidence="2">Cell membrane</location>
    </subcellularLocation>
</comment>
<keyword evidence="10 11" id="KW-0472">Membrane</keyword>
<dbReference type="Pfam" id="PF02518">
    <property type="entry name" value="HATPase_c"/>
    <property type="match status" value="1"/>
</dbReference>
<dbReference type="SMART" id="SM00304">
    <property type="entry name" value="HAMP"/>
    <property type="match status" value="1"/>
</dbReference>
<dbReference type="Gene3D" id="1.10.287.130">
    <property type="match status" value="1"/>
</dbReference>
<feature type="transmembrane region" description="Helical" evidence="11">
    <location>
        <begin position="12"/>
        <end position="32"/>
    </location>
</feature>
<keyword evidence="4" id="KW-0597">Phosphoprotein</keyword>
<dbReference type="InterPro" id="IPR036890">
    <property type="entry name" value="HATPase_C_sf"/>
</dbReference>
<dbReference type="FunFam" id="1.10.287.130:FF:000010">
    <property type="entry name" value="Two-component sensor histidine kinase"/>
    <property type="match status" value="1"/>
</dbReference>
<evidence type="ECO:0000256" key="7">
    <source>
        <dbReference type="ARBA" id="ARBA00022777"/>
    </source>
</evidence>
<dbReference type="AlphaFoldDB" id="A0A1I3YVA2"/>
<evidence type="ECO:0000256" key="11">
    <source>
        <dbReference type="SAM" id="Phobius"/>
    </source>
</evidence>
<dbReference type="InterPro" id="IPR003594">
    <property type="entry name" value="HATPase_dom"/>
</dbReference>
<keyword evidence="15" id="KW-1185">Reference proteome</keyword>
<name>A0A1I3YVA2_9ACTN</name>
<dbReference type="Pfam" id="PF00512">
    <property type="entry name" value="HisKA"/>
    <property type="match status" value="1"/>
</dbReference>
<dbReference type="SMART" id="SM00387">
    <property type="entry name" value="HATPase_c"/>
    <property type="match status" value="1"/>
</dbReference>
<evidence type="ECO:0000256" key="3">
    <source>
        <dbReference type="ARBA" id="ARBA00012438"/>
    </source>
</evidence>
<dbReference type="SUPFAM" id="SSF47384">
    <property type="entry name" value="Homodimeric domain of signal transducing histidine kinase"/>
    <property type="match status" value="1"/>
</dbReference>
<dbReference type="PANTHER" id="PTHR45436">
    <property type="entry name" value="SENSOR HISTIDINE KINASE YKOH"/>
    <property type="match status" value="1"/>
</dbReference>
<dbReference type="EMBL" id="FOQY01000023">
    <property type="protein sequence ID" value="SFK35778.1"/>
    <property type="molecule type" value="Genomic_DNA"/>
</dbReference>
<dbReference type="Pfam" id="PF00672">
    <property type="entry name" value="HAMP"/>
    <property type="match status" value="1"/>
</dbReference>
<dbReference type="InterPro" id="IPR004358">
    <property type="entry name" value="Sig_transdc_His_kin-like_C"/>
</dbReference>
<dbReference type="InterPro" id="IPR003660">
    <property type="entry name" value="HAMP_dom"/>
</dbReference>
<dbReference type="InterPro" id="IPR050428">
    <property type="entry name" value="TCS_sensor_his_kinase"/>
</dbReference>
<dbReference type="CDD" id="cd00075">
    <property type="entry name" value="HATPase"/>
    <property type="match status" value="1"/>
</dbReference>
<evidence type="ECO:0000256" key="5">
    <source>
        <dbReference type="ARBA" id="ARBA00022679"/>
    </source>
</evidence>
<evidence type="ECO:0000259" key="12">
    <source>
        <dbReference type="PROSITE" id="PS50109"/>
    </source>
</evidence>
<organism evidence="14 15">
    <name type="scientific">Streptosporangium canum</name>
    <dbReference type="NCBI Taxonomy" id="324952"/>
    <lineage>
        <taxon>Bacteria</taxon>
        <taxon>Bacillati</taxon>
        <taxon>Actinomycetota</taxon>
        <taxon>Actinomycetes</taxon>
        <taxon>Streptosporangiales</taxon>
        <taxon>Streptosporangiaceae</taxon>
        <taxon>Streptosporangium</taxon>
    </lineage>
</organism>
<keyword evidence="8 11" id="KW-1133">Transmembrane helix</keyword>
<dbReference type="GO" id="GO:0005886">
    <property type="term" value="C:plasma membrane"/>
    <property type="evidence" value="ECO:0007669"/>
    <property type="project" value="UniProtKB-SubCell"/>
</dbReference>
<dbReference type="InterPro" id="IPR005467">
    <property type="entry name" value="His_kinase_dom"/>
</dbReference>
<dbReference type="Gene3D" id="6.10.340.10">
    <property type="match status" value="1"/>
</dbReference>
<dbReference type="EC" id="2.7.13.3" evidence="3"/>
<feature type="domain" description="Histidine kinase" evidence="12">
    <location>
        <begin position="264"/>
        <end position="468"/>
    </location>
</feature>
<evidence type="ECO:0000256" key="10">
    <source>
        <dbReference type="ARBA" id="ARBA00023136"/>
    </source>
</evidence>
<evidence type="ECO:0000259" key="13">
    <source>
        <dbReference type="PROSITE" id="PS50885"/>
    </source>
</evidence>